<protein>
    <submittedName>
        <fullName evidence="2">Uncharacterized protein</fullName>
    </submittedName>
</protein>
<comment type="caution">
    <text evidence="2">The sequence shown here is derived from an EMBL/GenBank/DDBJ whole genome shotgun (WGS) entry which is preliminary data.</text>
</comment>
<reference evidence="2 3" key="1">
    <citation type="journal article" date="2019" name="Int. J. Syst. Evol. Microbiol.">
        <title>The Global Catalogue of Microorganisms (GCM) 10K type strain sequencing project: providing services to taxonomists for standard genome sequencing and annotation.</title>
        <authorList>
            <consortium name="The Broad Institute Genomics Platform"/>
            <consortium name="The Broad Institute Genome Sequencing Center for Infectious Disease"/>
            <person name="Wu L."/>
            <person name="Ma J."/>
        </authorList>
    </citation>
    <scope>NUCLEOTIDE SEQUENCE [LARGE SCALE GENOMIC DNA]</scope>
    <source>
        <strain evidence="2 3">PSR21</strain>
    </source>
</reference>
<proteinExistence type="predicted"/>
<evidence type="ECO:0000313" key="3">
    <source>
        <dbReference type="Proteomes" id="UP001596547"/>
    </source>
</evidence>
<sequence>MDIDVVRTRATGENGPAQTSDRSDSRRAIDISDVPATRLEEYARTAVDHDRVHLEHRGGRTFLVADD</sequence>
<dbReference type="EMBL" id="JBHTBF010000002">
    <property type="protein sequence ID" value="MFC7317087.1"/>
    <property type="molecule type" value="Genomic_DNA"/>
</dbReference>
<evidence type="ECO:0000313" key="2">
    <source>
        <dbReference type="EMBL" id="MFC7317087.1"/>
    </source>
</evidence>
<gene>
    <name evidence="2" type="ORF">ACFQPE_09800</name>
</gene>
<keyword evidence="3" id="KW-1185">Reference proteome</keyword>
<dbReference type="GeneID" id="79316259"/>
<name>A0ABD6A9K8_9EURY</name>
<organism evidence="2 3">
    <name type="scientific">Halomarina halobia</name>
    <dbReference type="NCBI Taxonomy" id="3033386"/>
    <lineage>
        <taxon>Archaea</taxon>
        <taxon>Methanobacteriati</taxon>
        <taxon>Methanobacteriota</taxon>
        <taxon>Stenosarchaea group</taxon>
        <taxon>Halobacteria</taxon>
        <taxon>Halobacteriales</taxon>
        <taxon>Natronomonadaceae</taxon>
        <taxon>Halomarina</taxon>
    </lineage>
</organism>
<evidence type="ECO:0000256" key="1">
    <source>
        <dbReference type="SAM" id="MobiDB-lite"/>
    </source>
</evidence>
<dbReference type="AlphaFoldDB" id="A0ABD6A9K8"/>
<accession>A0ABD6A9K8</accession>
<dbReference type="Proteomes" id="UP001596547">
    <property type="component" value="Unassembled WGS sequence"/>
</dbReference>
<dbReference type="RefSeq" id="WP_276303657.1">
    <property type="nucleotide sequence ID" value="NZ_CP119992.1"/>
</dbReference>
<feature type="region of interest" description="Disordered" evidence="1">
    <location>
        <begin position="1"/>
        <end position="26"/>
    </location>
</feature>